<dbReference type="InterPro" id="IPR013563">
    <property type="entry name" value="Oligopep_ABC_C"/>
</dbReference>
<dbReference type="GO" id="GO:0015833">
    <property type="term" value="P:peptide transport"/>
    <property type="evidence" value="ECO:0007669"/>
    <property type="project" value="InterPro"/>
</dbReference>
<evidence type="ECO:0000256" key="5">
    <source>
        <dbReference type="ARBA" id="ARBA00022840"/>
    </source>
</evidence>
<evidence type="ECO:0000256" key="1">
    <source>
        <dbReference type="ARBA" id="ARBA00004202"/>
    </source>
</evidence>
<dbReference type="InterPro" id="IPR050388">
    <property type="entry name" value="ABC_Ni/Peptide_Import"/>
</dbReference>
<dbReference type="InterPro" id="IPR027417">
    <property type="entry name" value="P-loop_NTPase"/>
</dbReference>
<keyword evidence="2" id="KW-0813">Transport</keyword>
<dbReference type="PANTHER" id="PTHR43297:SF2">
    <property type="entry name" value="DIPEPTIDE TRANSPORT ATP-BINDING PROTEIN DPPD"/>
    <property type="match status" value="1"/>
</dbReference>
<organism evidence="8">
    <name type="scientific">marine metagenome</name>
    <dbReference type="NCBI Taxonomy" id="408172"/>
    <lineage>
        <taxon>unclassified sequences</taxon>
        <taxon>metagenomes</taxon>
        <taxon>ecological metagenomes</taxon>
    </lineage>
</organism>
<dbReference type="GO" id="GO:0005524">
    <property type="term" value="F:ATP binding"/>
    <property type="evidence" value="ECO:0007669"/>
    <property type="project" value="UniProtKB-KW"/>
</dbReference>
<dbReference type="GO" id="GO:0016887">
    <property type="term" value="F:ATP hydrolysis activity"/>
    <property type="evidence" value="ECO:0007669"/>
    <property type="project" value="InterPro"/>
</dbReference>
<dbReference type="EMBL" id="UINC01042913">
    <property type="protein sequence ID" value="SVB46186.1"/>
    <property type="molecule type" value="Genomic_DNA"/>
</dbReference>
<gene>
    <name evidence="8" type="ORF">METZ01_LOCUS199040</name>
</gene>
<dbReference type="FunFam" id="3.40.50.300:FF:000016">
    <property type="entry name" value="Oligopeptide ABC transporter ATP-binding component"/>
    <property type="match status" value="1"/>
</dbReference>
<keyword evidence="6" id="KW-0472">Membrane</keyword>
<dbReference type="Pfam" id="PF08352">
    <property type="entry name" value="oligo_HPY"/>
    <property type="match status" value="1"/>
</dbReference>
<keyword evidence="4" id="KW-0547">Nucleotide-binding</keyword>
<dbReference type="Pfam" id="PF00005">
    <property type="entry name" value="ABC_tran"/>
    <property type="match status" value="1"/>
</dbReference>
<reference evidence="8" key="1">
    <citation type="submission" date="2018-05" db="EMBL/GenBank/DDBJ databases">
        <authorList>
            <person name="Lanie J.A."/>
            <person name="Ng W.-L."/>
            <person name="Kazmierczak K.M."/>
            <person name="Andrzejewski T.M."/>
            <person name="Davidsen T.M."/>
            <person name="Wayne K.J."/>
            <person name="Tettelin H."/>
            <person name="Glass J.I."/>
            <person name="Rusch D."/>
            <person name="Podicherti R."/>
            <person name="Tsui H.-C.T."/>
            <person name="Winkler M.E."/>
        </authorList>
    </citation>
    <scope>NUCLEOTIDE SEQUENCE</scope>
</reference>
<dbReference type="SMART" id="SM00382">
    <property type="entry name" value="AAA"/>
    <property type="match status" value="1"/>
</dbReference>
<keyword evidence="5" id="KW-0067">ATP-binding</keyword>
<sequence>MLSVQDLKVVFPTPIGMVHAVDGVSFDLEAGQSMGIVGESGSGKTVTAKTLMNLLPSYALVDGSVTFDGRDLRALSAERKSEKHLWGVEISMVFQDPMTSLNPVKKVGEQIAESLRYHLGQTRTAARRQAGDLLEQVGIPEPGRRLDEYPHQLSGGLRQRVVIAAALACEPRVLIADEPTTSLDVTVQKHILDLLDDLRVARGMAMILVTHDLGVVKGRTDEVMVMYAGRTMEEAPTEEIFSQQGHPYTEALIETIPKINSASHTRLVPIPGQPPVTTSPPTGCPFADRCRYTTDRCVTQGPPLIPLG</sequence>
<dbReference type="InterPro" id="IPR003439">
    <property type="entry name" value="ABC_transporter-like_ATP-bd"/>
</dbReference>
<dbReference type="PROSITE" id="PS50893">
    <property type="entry name" value="ABC_TRANSPORTER_2"/>
    <property type="match status" value="1"/>
</dbReference>
<dbReference type="GO" id="GO:0005886">
    <property type="term" value="C:plasma membrane"/>
    <property type="evidence" value="ECO:0007669"/>
    <property type="project" value="UniProtKB-SubCell"/>
</dbReference>
<dbReference type="PANTHER" id="PTHR43297">
    <property type="entry name" value="OLIGOPEPTIDE TRANSPORT ATP-BINDING PROTEIN APPD"/>
    <property type="match status" value="1"/>
</dbReference>
<feature type="non-terminal residue" evidence="8">
    <location>
        <position position="308"/>
    </location>
</feature>
<comment type="subcellular location">
    <subcellularLocation>
        <location evidence="1">Cell membrane</location>
        <topology evidence="1">Peripheral membrane protein</topology>
    </subcellularLocation>
</comment>
<dbReference type="Gene3D" id="3.40.50.300">
    <property type="entry name" value="P-loop containing nucleotide triphosphate hydrolases"/>
    <property type="match status" value="1"/>
</dbReference>
<dbReference type="CDD" id="cd03257">
    <property type="entry name" value="ABC_NikE_OppD_transporters"/>
    <property type="match status" value="1"/>
</dbReference>
<evidence type="ECO:0000313" key="8">
    <source>
        <dbReference type="EMBL" id="SVB46186.1"/>
    </source>
</evidence>
<evidence type="ECO:0000256" key="6">
    <source>
        <dbReference type="ARBA" id="ARBA00023136"/>
    </source>
</evidence>
<dbReference type="SUPFAM" id="SSF52540">
    <property type="entry name" value="P-loop containing nucleoside triphosphate hydrolases"/>
    <property type="match status" value="1"/>
</dbReference>
<feature type="domain" description="ABC transporter" evidence="7">
    <location>
        <begin position="2"/>
        <end position="253"/>
    </location>
</feature>
<proteinExistence type="predicted"/>
<dbReference type="NCBIfam" id="TIGR01727">
    <property type="entry name" value="oligo_HPY"/>
    <property type="match status" value="1"/>
</dbReference>
<dbReference type="AlphaFoldDB" id="A0A382E5W4"/>
<accession>A0A382E5W4</accession>
<protein>
    <recommendedName>
        <fullName evidence="7">ABC transporter domain-containing protein</fullName>
    </recommendedName>
</protein>
<evidence type="ECO:0000256" key="3">
    <source>
        <dbReference type="ARBA" id="ARBA00022475"/>
    </source>
</evidence>
<dbReference type="InterPro" id="IPR003593">
    <property type="entry name" value="AAA+_ATPase"/>
</dbReference>
<evidence type="ECO:0000256" key="2">
    <source>
        <dbReference type="ARBA" id="ARBA00022448"/>
    </source>
</evidence>
<name>A0A382E5W4_9ZZZZ</name>
<evidence type="ECO:0000256" key="4">
    <source>
        <dbReference type="ARBA" id="ARBA00022741"/>
    </source>
</evidence>
<keyword evidence="3" id="KW-1003">Cell membrane</keyword>
<evidence type="ECO:0000259" key="7">
    <source>
        <dbReference type="PROSITE" id="PS50893"/>
    </source>
</evidence>